<proteinExistence type="predicted"/>
<evidence type="ECO:0008006" key="3">
    <source>
        <dbReference type="Google" id="ProtNLM"/>
    </source>
</evidence>
<organism evidence="1 2">
    <name type="scientific">Desulfuromonas versatilis</name>
    <dbReference type="NCBI Taxonomy" id="2802975"/>
    <lineage>
        <taxon>Bacteria</taxon>
        <taxon>Pseudomonadati</taxon>
        <taxon>Thermodesulfobacteriota</taxon>
        <taxon>Desulfuromonadia</taxon>
        <taxon>Desulfuromonadales</taxon>
        <taxon>Desulfuromonadaceae</taxon>
        <taxon>Desulfuromonas</taxon>
    </lineage>
</organism>
<protein>
    <recommendedName>
        <fullName evidence="3">Carboxypeptidase regulatory-like domain-containing protein</fullName>
    </recommendedName>
</protein>
<dbReference type="InterPro" id="IPR008969">
    <property type="entry name" value="CarboxyPept-like_regulatory"/>
</dbReference>
<evidence type="ECO:0000313" key="1">
    <source>
        <dbReference type="EMBL" id="BCR05942.1"/>
    </source>
</evidence>
<keyword evidence="2" id="KW-1185">Reference proteome</keyword>
<reference evidence="1 2" key="1">
    <citation type="journal article" date="2016" name="C (Basel)">
        <title>Selective Growth of and Electricity Production by Marine Exoelectrogenic Bacteria in Self-Aggregated Hydrogel of Microbially Reduced Graphene Oxide.</title>
        <authorList>
            <person name="Yoshida N."/>
            <person name="Goto Y."/>
            <person name="Miyata Y."/>
        </authorList>
    </citation>
    <scope>NUCLEOTIDE SEQUENCE [LARGE SCALE GENOMIC DNA]</scope>
    <source>
        <strain evidence="1 2">NIT-T3</strain>
    </source>
</reference>
<dbReference type="Proteomes" id="UP001319827">
    <property type="component" value="Chromosome"/>
</dbReference>
<reference evidence="1 2" key="2">
    <citation type="journal article" date="2021" name="Int. J. Syst. Evol. Microbiol.">
        <title>Isolation and Polyphasic Characterization of Desulfuromonas versatilis sp. Nov., an Electrogenic Bacteria Capable of Versatile Metabolism Isolated from a Graphene Oxide-Reducing Enrichment Culture.</title>
        <authorList>
            <person name="Xie L."/>
            <person name="Yoshida N."/>
            <person name="Ishii S."/>
            <person name="Meng L."/>
        </authorList>
    </citation>
    <scope>NUCLEOTIDE SEQUENCE [LARGE SCALE GENOMIC DNA]</scope>
    <source>
        <strain evidence="1 2">NIT-T3</strain>
    </source>
</reference>
<gene>
    <name evidence="1" type="ORF">DESUT3_30110</name>
</gene>
<accession>A0ABM8HUD5</accession>
<dbReference type="EMBL" id="AP024355">
    <property type="protein sequence ID" value="BCR05942.1"/>
    <property type="molecule type" value="Genomic_DNA"/>
</dbReference>
<dbReference type="SUPFAM" id="SSF49464">
    <property type="entry name" value="Carboxypeptidase regulatory domain-like"/>
    <property type="match status" value="1"/>
</dbReference>
<name>A0ABM8HUD5_9BACT</name>
<evidence type="ECO:0000313" key="2">
    <source>
        <dbReference type="Proteomes" id="UP001319827"/>
    </source>
</evidence>
<dbReference type="RefSeq" id="WP_221249331.1">
    <property type="nucleotide sequence ID" value="NZ_AP024355.1"/>
</dbReference>
<sequence>MTSTLRIFLSVSIFFGMLLEAAFGVTVSGKLTVKTEPVAAIQVFAYPADAPSLAGDTPHRSNVSGKDGLFSIDLPPGAYYFIARGKELYSYYGRNPVTVPREGLGQMNLSLVPLRPAPPRAEPQVATGILGQTTVDGVPLAGAIVYVYTDLTNELKGMGLGMAGPTTEQGLFEAPLPAGTYYVIARMRRSKEFAGPLRAGDYIGFYPENPVKLAEGEVLKIAIPMLEVPEKVERLADSLFGQTSIHGRVLDKKGAPVAGVRVFLYEDSQMLNRPLHVSQTTGPDGAFVLSFANGGVYYLAARNTLGGAPAPGELFGTYDGTPSHSVRVQTGKALKGIEIVVEEMW</sequence>